<dbReference type="AlphaFoldDB" id="A0AAD7XM84"/>
<evidence type="ECO:0000313" key="2">
    <source>
        <dbReference type="EMBL" id="KAJ8601170.1"/>
    </source>
</evidence>
<dbReference type="InterPro" id="IPR005225">
    <property type="entry name" value="Small_GTP-bd"/>
</dbReference>
<dbReference type="GO" id="GO:0003924">
    <property type="term" value="F:GTPase activity"/>
    <property type="evidence" value="ECO:0007669"/>
    <property type="project" value="InterPro"/>
</dbReference>
<dbReference type="InterPro" id="IPR001806">
    <property type="entry name" value="Small_GTPase"/>
</dbReference>
<dbReference type="GO" id="GO:0005525">
    <property type="term" value="F:GTP binding"/>
    <property type="evidence" value="ECO:0007669"/>
    <property type="project" value="InterPro"/>
</dbReference>
<dbReference type="SMART" id="SM00173">
    <property type="entry name" value="RAS"/>
    <property type="match status" value="1"/>
</dbReference>
<dbReference type="PROSITE" id="PS51419">
    <property type="entry name" value="RAB"/>
    <property type="match status" value="1"/>
</dbReference>
<evidence type="ECO:0000313" key="3">
    <source>
        <dbReference type="Proteomes" id="UP001230188"/>
    </source>
</evidence>
<comment type="caution">
    <text evidence="2">The sequence shown here is derived from an EMBL/GenBank/DDBJ whole genome shotgun (WGS) entry which is preliminary data.</text>
</comment>
<protein>
    <submittedName>
        <fullName evidence="2">Uncharacterized protein</fullName>
    </submittedName>
</protein>
<dbReference type="NCBIfam" id="TIGR00231">
    <property type="entry name" value="small_GTP"/>
    <property type="match status" value="1"/>
</dbReference>
<dbReference type="Gene3D" id="3.40.50.300">
    <property type="entry name" value="P-loop containing nucleotide triphosphate hydrolases"/>
    <property type="match status" value="1"/>
</dbReference>
<dbReference type="FunFam" id="3.40.50.300:FF:001447">
    <property type="entry name" value="Ras-related protein Rab-1B"/>
    <property type="match status" value="1"/>
</dbReference>
<dbReference type="SMART" id="SM00174">
    <property type="entry name" value="RHO"/>
    <property type="match status" value="1"/>
</dbReference>
<gene>
    <name evidence="2" type="ORF">CTAYLR_008280</name>
</gene>
<evidence type="ECO:0000256" key="1">
    <source>
        <dbReference type="ARBA" id="ARBA00022741"/>
    </source>
</evidence>
<name>A0AAD7XM84_9STRA</name>
<dbReference type="InterPro" id="IPR027417">
    <property type="entry name" value="P-loop_NTPase"/>
</dbReference>
<dbReference type="PANTHER" id="PTHR47978">
    <property type="match status" value="1"/>
</dbReference>
<keyword evidence="3" id="KW-1185">Reference proteome</keyword>
<sequence length="206" mass="22754">MRSFKVVLLGEFGVGKTSFGVRITEDRFDDQTTATLGVAHFRATVDSLFDGRTVLEMWDTAGQERYRSLENMRLYVRDAKAAFVLFDVTSRYTYESAVRIVEQLRSDFGASKDILVALVANKADIEAKQVDAEELAEYAKEAGISVFGFASCKTGFNVVDMVRHVAAKLNELPPENQDSAAAAAKITMMPVQINPHKKIPNNACCS</sequence>
<proteinExistence type="predicted"/>
<organism evidence="2 3">
    <name type="scientific">Chrysophaeum taylorii</name>
    <dbReference type="NCBI Taxonomy" id="2483200"/>
    <lineage>
        <taxon>Eukaryota</taxon>
        <taxon>Sar</taxon>
        <taxon>Stramenopiles</taxon>
        <taxon>Ochrophyta</taxon>
        <taxon>Pelagophyceae</taxon>
        <taxon>Pelagomonadales</taxon>
        <taxon>Pelagomonadaceae</taxon>
        <taxon>Chrysophaeum</taxon>
    </lineage>
</organism>
<dbReference type="SMART" id="SM00175">
    <property type="entry name" value="RAB"/>
    <property type="match status" value="1"/>
</dbReference>
<dbReference type="PROSITE" id="PS51421">
    <property type="entry name" value="RAS"/>
    <property type="match status" value="1"/>
</dbReference>
<dbReference type="PRINTS" id="PR00449">
    <property type="entry name" value="RASTRNSFRMNG"/>
</dbReference>
<keyword evidence="1" id="KW-0547">Nucleotide-binding</keyword>
<accession>A0AAD7XM84</accession>
<reference evidence="2" key="1">
    <citation type="submission" date="2023-01" db="EMBL/GenBank/DDBJ databases">
        <title>Metagenome sequencing of chrysophaentin producing Chrysophaeum taylorii.</title>
        <authorList>
            <person name="Davison J."/>
            <person name="Bewley C."/>
        </authorList>
    </citation>
    <scope>NUCLEOTIDE SEQUENCE</scope>
    <source>
        <strain evidence="2">NIES-1699</strain>
    </source>
</reference>
<dbReference type="SMART" id="SM00176">
    <property type="entry name" value="RAN"/>
    <property type="match status" value="1"/>
</dbReference>
<dbReference type="Proteomes" id="UP001230188">
    <property type="component" value="Unassembled WGS sequence"/>
</dbReference>
<dbReference type="EMBL" id="JAQMWT010000446">
    <property type="protein sequence ID" value="KAJ8601170.1"/>
    <property type="molecule type" value="Genomic_DNA"/>
</dbReference>
<dbReference type="Pfam" id="PF00071">
    <property type="entry name" value="Ras"/>
    <property type="match status" value="1"/>
</dbReference>
<dbReference type="SUPFAM" id="SSF52540">
    <property type="entry name" value="P-loop containing nucleoside triphosphate hydrolases"/>
    <property type="match status" value="1"/>
</dbReference>